<dbReference type="Pfam" id="PF07394">
    <property type="entry name" value="DUF1501"/>
    <property type="match status" value="1"/>
</dbReference>
<evidence type="ECO:0000256" key="1">
    <source>
        <dbReference type="ARBA" id="ARBA00022729"/>
    </source>
</evidence>
<organism evidence="2 3">
    <name type="scientific">Tahibacter soli</name>
    <dbReference type="NCBI Taxonomy" id="2983605"/>
    <lineage>
        <taxon>Bacteria</taxon>
        <taxon>Pseudomonadati</taxon>
        <taxon>Pseudomonadota</taxon>
        <taxon>Gammaproteobacteria</taxon>
        <taxon>Lysobacterales</taxon>
        <taxon>Rhodanobacteraceae</taxon>
        <taxon>Tahibacter</taxon>
    </lineage>
</organism>
<name>A0A9X3YII2_9GAMM</name>
<dbReference type="Proteomes" id="UP001139971">
    <property type="component" value="Unassembled WGS sequence"/>
</dbReference>
<dbReference type="PROSITE" id="PS51318">
    <property type="entry name" value="TAT"/>
    <property type="match status" value="1"/>
</dbReference>
<comment type="caution">
    <text evidence="2">The sequence shown here is derived from an EMBL/GenBank/DDBJ whole genome shotgun (WGS) entry which is preliminary data.</text>
</comment>
<dbReference type="InterPro" id="IPR019546">
    <property type="entry name" value="TAT_signal_bac_arc"/>
</dbReference>
<dbReference type="PANTHER" id="PTHR43737">
    <property type="entry name" value="BLL7424 PROTEIN"/>
    <property type="match status" value="1"/>
</dbReference>
<gene>
    <name evidence="2" type="ORF">OD750_010615</name>
</gene>
<dbReference type="NCBIfam" id="TIGR01409">
    <property type="entry name" value="TAT_signal_seq"/>
    <property type="match status" value="1"/>
</dbReference>
<dbReference type="InterPro" id="IPR006311">
    <property type="entry name" value="TAT_signal"/>
</dbReference>
<sequence length="477" mass="50957">MTRNHNDASRRRFLKRSLAALAGGAGFFAAPQSLSLLNAAWAQGPQCGGDYKALVCVFLLGGNDGHNLVVPTGAEYAAYANRRRGLAIAQQRLQPVAPLSGANYAIGLHPDLPELKQLFDSGKMAILGSVGALMEPVTKAQYDARTARLPPQLFSHNDQQAFWQSLQERSPVDTTPASGWAGRLADVAHPTYNPCATLAMNLSLAGANPFQVGLGGEALTVDTGDIRAIEADRDPTVVAELEAVYAQTHSNLLVEQYRRSTRAAIDDYAVLRTALAAAQPLPTAFPPPPNEGDRPAVRFAYALGSQLRRAAQLISVRQALGHRRQIFFCALGGFDTHDAQTADQPELLLGTSRALAAFHRATIDLGVEAQVTTFAASEFGRSMTSNGDGSDHSWGNHLFVLGGAVRGQRVFGALPNLADGSDDFAGDGNLIPKISVDQYGATLARWFGVADESMLDTCFPNLRHFPPALRDLGFMAA</sequence>
<dbReference type="RefSeq" id="WP_263544686.1">
    <property type="nucleotide sequence ID" value="NZ_JAOVZO020000015.1"/>
</dbReference>
<proteinExistence type="predicted"/>
<dbReference type="PANTHER" id="PTHR43737:SF1">
    <property type="entry name" value="DUF1501 DOMAIN-CONTAINING PROTEIN"/>
    <property type="match status" value="1"/>
</dbReference>
<dbReference type="EMBL" id="JAOVZO020000015">
    <property type="protein sequence ID" value="MDC8012996.1"/>
    <property type="molecule type" value="Genomic_DNA"/>
</dbReference>
<evidence type="ECO:0000313" key="3">
    <source>
        <dbReference type="Proteomes" id="UP001139971"/>
    </source>
</evidence>
<keyword evidence="1" id="KW-0732">Signal</keyword>
<keyword evidence="3" id="KW-1185">Reference proteome</keyword>
<accession>A0A9X3YII2</accession>
<protein>
    <submittedName>
        <fullName evidence="2">DUF1501 domain-containing protein</fullName>
    </submittedName>
</protein>
<reference evidence="2" key="1">
    <citation type="submission" date="2023-02" db="EMBL/GenBank/DDBJ databases">
        <title>Tahibacter soli sp. nov. isolated from soil.</title>
        <authorList>
            <person name="Baek J.H."/>
            <person name="Lee J.K."/>
            <person name="Choi D.G."/>
            <person name="Jeon C.O."/>
        </authorList>
    </citation>
    <scope>NUCLEOTIDE SEQUENCE</scope>
    <source>
        <strain evidence="2">BL</strain>
    </source>
</reference>
<evidence type="ECO:0000313" key="2">
    <source>
        <dbReference type="EMBL" id="MDC8012996.1"/>
    </source>
</evidence>
<dbReference type="InterPro" id="IPR010869">
    <property type="entry name" value="DUF1501"/>
</dbReference>
<dbReference type="AlphaFoldDB" id="A0A9X3YII2"/>